<evidence type="ECO:0000313" key="1">
    <source>
        <dbReference type="EMBL" id="EIW86320.1"/>
    </source>
</evidence>
<keyword evidence="2" id="KW-1185">Reference proteome</keyword>
<dbReference type="AlphaFoldDB" id="A0A5M3N4G7"/>
<dbReference type="KEGG" id="cput:CONPUDRAFT_68865"/>
<reference evidence="2" key="1">
    <citation type="journal article" date="2012" name="Science">
        <title>The Paleozoic origin of enzymatic lignin decomposition reconstructed from 31 fungal genomes.</title>
        <authorList>
            <person name="Floudas D."/>
            <person name="Binder M."/>
            <person name="Riley R."/>
            <person name="Barry K."/>
            <person name="Blanchette R.A."/>
            <person name="Henrissat B."/>
            <person name="Martinez A.T."/>
            <person name="Otillar R."/>
            <person name="Spatafora J.W."/>
            <person name="Yadav J.S."/>
            <person name="Aerts A."/>
            <person name="Benoit I."/>
            <person name="Boyd A."/>
            <person name="Carlson A."/>
            <person name="Copeland A."/>
            <person name="Coutinho P.M."/>
            <person name="de Vries R.P."/>
            <person name="Ferreira P."/>
            <person name="Findley K."/>
            <person name="Foster B."/>
            <person name="Gaskell J."/>
            <person name="Glotzer D."/>
            <person name="Gorecki P."/>
            <person name="Heitman J."/>
            <person name="Hesse C."/>
            <person name="Hori C."/>
            <person name="Igarashi K."/>
            <person name="Jurgens J.A."/>
            <person name="Kallen N."/>
            <person name="Kersten P."/>
            <person name="Kohler A."/>
            <person name="Kuees U."/>
            <person name="Kumar T.K.A."/>
            <person name="Kuo A."/>
            <person name="LaButti K."/>
            <person name="Larrondo L.F."/>
            <person name="Lindquist E."/>
            <person name="Ling A."/>
            <person name="Lombard V."/>
            <person name="Lucas S."/>
            <person name="Lundell T."/>
            <person name="Martin R."/>
            <person name="McLaughlin D.J."/>
            <person name="Morgenstern I."/>
            <person name="Morin E."/>
            <person name="Murat C."/>
            <person name="Nagy L.G."/>
            <person name="Nolan M."/>
            <person name="Ohm R.A."/>
            <person name="Patyshakuliyeva A."/>
            <person name="Rokas A."/>
            <person name="Ruiz-Duenas F.J."/>
            <person name="Sabat G."/>
            <person name="Salamov A."/>
            <person name="Samejima M."/>
            <person name="Schmutz J."/>
            <person name="Slot J.C."/>
            <person name="St John F."/>
            <person name="Stenlid J."/>
            <person name="Sun H."/>
            <person name="Sun S."/>
            <person name="Syed K."/>
            <person name="Tsang A."/>
            <person name="Wiebenga A."/>
            <person name="Young D."/>
            <person name="Pisabarro A."/>
            <person name="Eastwood D.C."/>
            <person name="Martin F."/>
            <person name="Cullen D."/>
            <person name="Grigoriev I.V."/>
            <person name="Hibbett D.S."/>
        </authorList>
    </citation>
    <scope>NUCLEOTIDE SEQUENCE [LARGE SCALE GENOMIC DNA]</scope>
    <source>
        <strain evidence="2">RWD-64-598 SS2</strain>
    </source>
</reference>
<dbReference type="EMBL" id="JH711573">
    <property type="protein sequence ID" value="EIW86320.1"/>
    <property type="molecule type" value="Genomic_DNA"/>
</dbReference>
<protein>
    <submittedName>
        <fullName evidence="1">Uncharacterized protein</fullName>
    </submittedName>
</protein>
<gene>
    <name evidence="1" type="ORF">CONPUDRAFT_68865</name>
</gene>
<proteinExistence type="predicted"/>
<sequence length="128" mass="13631">MPYGFGDIRKIDTSRSFANLLELRFGALPSDKACEIHGISIKPSLVTRLLSPQALNIRKDHNTRSHGADGGNVVSVWSLIGLLRNLGSPGATVPPIVSTDIGDVAHVRIFALGASSRWFGGTLAARGR</sequence>
<dbReference type="RefSeq" id="XP_007762679.1">
    <property type="nucleotide sequence ID" value="XM_007764489.1"/>
</dbReference>
<dbReference type="GeneID" id="19208709"/>
<evidence type="ECO:0000313" key="2">
    <source>
        <dbReference type="Proteomes" id="UP000053558"/>
    </source>
</evidence>
<accession>A0A5M3N4G7</accession>
<dbReference type="Proteomes" id="UP000053558">
    <property type="component" value="Unassembled WGS sequence"/>
</dbReference>
<organism evidence="1 2">
    <name type="scientific">Coniophora puteana (strain RWD-64-598)</name>
    <name type="common">Brown rot fungus</name>
    <dbReference type="NCBI Taxonomy" id="741705"/>
    <lineage>
        <taxon>Eukaryota</taxon>
        <taxon>Fungi</taxon>
        <taxon>Dikarya</taxon>
        <taxon>Basidiomycota</taxon>
        <taxon>Agaricomycotina</taxon>
        <taxon>Agaricomycetes</taxon>
        <taxon>Agaricomycetidae</taxon>
        <taxon>Boletales</taxon>
        <taxon>Coniophorineae</taxon>
        <taxon>Coniophoraceae</taxon>
        <taxon>Coniophora</taxon>
    </lineage>
</organism>
<name>A0A5M3N4G7_CONPW</name>
<comment type="caution">
    <text evidence="1">The sequence shown here is derived from an EMBL/GenBank/DDBJ whole genome shotgun (WGS) entry which is preliminary data.</text>
</comment>